<dbReference type="InterPro" id="IPR036220">
    <property type="entry name" value="UDP-Glc/GDP-Man_DH_C_sf"/>
</dbReference>
<evidence type="ECO:0000313" key="9">
    <source>
        <dbReference type="EMBL" id="MDF0593756.1"/>
    </source>
</evidence>
<sequence length="423" mass="45345">MRISVVGGGYVGLVSAACFAQLGHSVDLIEIDEGKVEAINAGKPPIYEKGLGELLSKHVGVSLCAGAGYHRVWDTDISFICVGTPPGPDGSADLSMVEEASRSLGESLQEGGGYHVIVVKSTVPPGTTERLVMPTVIRHSGGAGERIGFAMNPEFLREGLAVQDFMNPDRIVVGSSDPKAGDIVESVYAGLNAPVLRVGLSAAEMIKYASNAMLATKISFSNEMGNICKRLGVDVYEVMKGVGMDHRISPHFLNAGAGFGGSCFPKDVTAMIRLGERLGEDPVLLKSVIEVNERQPLRLVELMEKRTGPLAGREVAVLGLAFKNDTDDVRDSRAVPVIEELLRRGARVRAYDPLAAANMQRIVPDIEYCDNAAGALRGADGCLIMTEWPEFSRLDEEFGLMRSRVIIEGRKILSCEGAEGICW</sequence>
<evidence type="ECO:0000256" key="2">
    <source>
        <dbReference type="ARBA" id="ARBA00006601"/>
    </source>
</evidence>
<dbReference type="PROSITE" id="PS51257">
    <property type="entry name" value="PROKAR_LIPOPROTEIN"/>
    <property type="match status" value="1"/>
</dbReference>
<evidence type="ECO:0000259" key="8">
    <source>
        <dbReference type="SMART" id="SM00984"/>
    </source>
</evidence>
<evidence type="ECO:0000256" key="3">
    <source>
        <dbReference type="ARBA" id="ARBA00012954"/>
    </source>
</evidence>
<organism evidence="9 10">
    <name type="scientific">Candidatus Methanocrinis alkalitolerans</name>
    <dbReference type="NCBI Taxonomy" id="3033395"/>
    <lineage>
        <taxon>Archaea</taxon>
        <taxon>Methanobacteriati</taxon>
        <taxon>Methanobacteriota</taxon>
        <taxon>Stenosarchaea group</taxon>
        <taxon>Methanomicrobia</taxon>
        <taxon>Methanotrichales</taxon>
        <taxon>Methanotrichaceae</taxon>
        <taxon>Methanocrinis</taxon>
    </lineage>
</organism>
<evidence type="ECO:0000256" key="1">
    <source>
        <dbReference type="ARBA" id="ARBA00004701"/>
    </source>
</evidence>
<protein>
    <recommendedName>
        <fullName evidence="3 7">UDP-glucose 6-dehydrogenase</fullName>
        <ecNumber evidence="3 7">1.1.1.22</ecNumber>
    </recommendedName>
</protein>
<dbReference type="Gene3D" id="1.20.5.100">
    <property type="entry name" value="Cytochrome c1, transmembrane anchor, C-terminal"/>
    <property type="match status" value="1"/>
</dbReference>
<dbReference type="EMBL" id="JARFPL010000029">
    <property type="protein sequence ID" value="MDF0593756.1"/>
    <property type="molecule type" value="Genomic_DNA"/>
</dbReference>
<dbReference type="PANTHER" id="PTHR43750">
    <property type="entry name" value="UDP-GLUCOSE 6-DEHYDROGENASE TUAD"/>
    <property type="match status" value="1"/>
</dbReference>
<dbReference type="PIRSF" id="PIRSF000124">
    <property type="entry name" value="UDPglc_GDPman_dh"/>
    <property type="match status" value="1"/>
</dbReference>
<dbReference type="InterPro" id="IPR036291">
    <property type="entry name" value="NAD(P)-bd_dom_sf"/>
</dbReference>
<dbReference type="Gene3D" id="3.40.50.720">
    <property type="entry name" value="NAD(P)-binding Rossmann-like Domain"/>
    <property type="match status" value="2"/>
</dbReference>
<evidence type="ECO:0000313" key="10">
    <source>
        <dbReference type="Proteomes" id="UP001215956"/>
    </source>
</evidence>
<dbReference type="InterPro" id="IPR028357">
    <property type="entry name" value="UDPglc_DH_bac"/>
</dbReference>
<reference evidence="9 10" key="1">
    <citation type="submission" date="2023-03" db="EMBL/GenBank/DDBJ databases">
        <title>Whole genome sequencing of Methanotrichaceae archaeon M04Ac.</title>
        <authorList>
            <person name="Khomyakova M.A."/>
            <person name="Merkel A.Y."/>
            <person name="Slobodkin A.I."/>
        </authorList>
    </citation>
    <scope>NUCLEOTIDE SEQUENCE [LARGE SCALE GENOMIC DNA]</scope>
    <source>
        <strain evidence="9 10">M04Ac</strain>
    </source>
</reference>
<dbReference type="PIRSF" id="PIRSF500134">
    <property type="entry name" value="UDPglc_DH_bac"/>
    <property type="match status" value="1"/>
</dbReference>
<keyword evidence="10" id="KW-1185">Reference proteome</keyword>
<evidence type="ECO:0000256" key="7">
    <source>
        <dbReference type="PIRNR" id="PIRNR000124"/>
    </source>
</evidence>
<dbReference type="Pfam" id="PF03721">
    <property type="entry name" value="UDPG_MGDP_dh_N"/>
    <property type="match status" value="1"/>
</dbReference>
<feature type="domain" description="UDP-glucose/GDP-mannose dehydrogenase C-terminal" evidence="8">
    <location>
        <begin position="316"/>
        <end position="415"/>
    </location>
</feature>
<proteinExistence type="inferred from homology"/>
<dbReference type="InterPro" id="IPR001732">
    <property type="entry name" value="UDP-Glc/GDP-Man_DH_N"/>
</dbReference>
<dbReference type="InterPro" id="IPR014027">
    <property type="entry name" value="UDP-Glc/GDP-Man_DH_C"/>
</dbReference>
<evidence type="ECO:0000256" key="5">
    <source>
        <dbReference type="ARBA" id="ARBA00023027"/>
    </source>
</evidence>
<dbReference type="SUPFAM" id="SSF52413">
    <property type="entry name" value="UDP-glucose/GDP-mannose dehydrogenase C-terminal domain"/>
    <property type="match status" value="1"/>
</dbReference>
<comment type="pathway">
    <text evidence="1">Nucleotide-sugar biosynthesis; UDP-alpha-D-glucuronate biosynthesis; UDP-alpha-D-glucuronate from UDP-alpha-D-glucose: step 1/1.</text>
</comment>
<dbReference type="InterPro" id="IPR014026">
    <property type="entry name" value="UDP-Glc/GDP-Man_DH_dimer"/>
</dbReference>
<dbReference type="SUPFAM" id="SSF48179">
    <property type="entry name" value="6-phosphogluconate dehydrogenase C-terminal domain-like"/>
    <property type="match status" value="1"/>
</dbReference>
<dbReference type="Pfam" id="PF00984">
    <property type="entry name" value="UDPG_MGDP_dh"/>
    <property type="match status" value="1"/>
</dbReference>
<comment type="similarity">
    <text evidence="2 7">Belongs to the UDP-glucose/GDP-mannose dehydrogenase family.</text>
</comment>
<keyword evidence="4 7" id="KW-0560">Oxidoreductase</keyword>
<keyword evidence="5 7" id="KW-0520">NAD</keyword>
<evidence type="ECO:0000256" key="4">
    <source>
        <dbReference type="ARBA" id="ARBA00023002"/>
    </source>
</evidence>
<dbReference type="SMART" id="SM00984">
    <property type="entry name" value="UDPG_MGDP_dh_C"/>
    <property type="match status" value="1"/>
</dbReference>
<dbReference type="SUPFAM" id="SSF51735">
    <property type="entry name" value="NAD(P)-binding Rossmann-fold domains"/>
    <property type="match status" value="1"/>
</dbReference>
<dbReference type="EC" id="1.1.1.22" evidence="3 7"/>
<evidence type="ECO:0000256" key="6">
    <source>
        <dbReference type="ARBA" id="ARBA00047473"/>
    </source>
</evidence>
<dbReference type="RefSeq" id="WP_316969458.1">
    <property type="nucleotide sequence ID" value="NZ_JARFPL010000029.1"/>
</dbReference>
<name>A0ABT5XGD6_9EURY</name>
<dbReference type="InterPro" id="IPR008927">
    <property type="entry name" value="6-PGluconate_DH-like_C_sf"/>
</dbReference>
<dbReference type="Pfam" id="PF03720">
    <property type="entry name" value="UDPG_MGDP_dh_C"/>
    <property type="match status" value="1"/>
</dbReference>
<dbReference type="InterPro" id="IPR017476">
    <property type="entry name" value="UDP-Glc/GDP-Man"/>
</dbReference>
<dbReference type="PANTHER" id="PTHR43750:SF3">
    <property type="entry name" value="UDP-GLUCOSE 6-DEHYDROGENASE TUAD"/>
    <property type="match status" value="1"/>
</dbReference>
<comment type="catalytic activity">
    <reaction evidence="6 7">
        <text>UDP-alpha-D-glucose + 2 NAD(+) + H2O = UDP-alpha-D-glucuronate + 2 NADH + 3 H(+)</text>
        <dbReference type="Rhea" id="RHEA:23596"/>
        <dbReference type="ChEBI" id="CHEBI:15377"/>
        <dbReference type="ChEBI" id="CHEBI:15378"/>
        <dbReference type="ChEBI" id="CHEBI:57540"/>
        <dbReference type="ChEBI" id="CHEBI:57945"/>
        <dbReference type="ChEBI" id="CHEBI:58052"/>
        <dbReference type="ChEBI" id="CHEBI:58885"/>
        <dbReference type="EC" id="1.1.1.22"/>
    </reaction>
</comment>
<dbReference type="Proteomes" id="UP001215956">
    <property type="component" value="Unassembled WGS sequence"/>
</dbReference>
<gene>
    <name evidence="9" type="ORF">P0O24_09180</name>
</gene>
<accession>A0ABT5XGD6</accession>
<dbReference type="NCBIfam" id="TIGR03026">
    <property type="entry name" value="NDP-sugDHase"/>
    <property type="match status" value="1"/>
</dbReference>
<comment type="caution">
    <text evidence="9">The sequence shown here is derived from an EMBL/GenBank/DDBJ whole genome shotgun (WGS) entry which is preliminary data.</text>
</comment>